<keyword evidence="1" id="KW-1133">Transmembrane helix</keyword>
<gene>
    <name evidence="2" type="ORF">HYPBUDRAFT_225561</name>
</gene>
<dbReference type="GeneID" id="30997663"/>
<organism evidence="2 3">
    <name type="scientific">Hyphopichia burtonii NRRL Y-1933</name>
    <dbReference type="NCBI Taxonomy" id="984485"/>
    <lineage>
        <taxon>Eukaryota</taxon>
        <taxon>Fungi</taxon>
        <taxon>Dikarya</taxon>
        <taxon>Ascomycota</taxon>
        <taxon>Saccharomycotina</taxon>
        <taxon>Pichiomycetes</taxon>
        <taxon>Debaryomycetaceae</taxon>
        <taxon>Hyphopichia</taxon>
    </lineage>
</organism>
<keyword evidence="1" id="KW-0812">Transmembrane</keyword>
<evidence type="ECO:0000313" key="3">
    <source>
        <dbReference type="Proteomes" id="UP000095085"/>
    </source>
</evidence>
<dbReference type="AlphaFoldDB" id="A0A1E4RDU7"/>
<dbReference type="RefSeq" id="XP_020074516.1">
    <property type="nucleotide sequence ID" value="XM_020223114.1"/>
</dbReference>
<name>A0A1E4RDU7_9ASCO</name>
<sequence length="115" mass="13444">MLLYYYTYTISILYLYYTYTIPILLHHLIVPRLHHLYTVDTLCYSMVHDSMIAVCRVCSTPLITDKNPVRRPFTHYQLLILPYSSTCVLSHVTDRTMSNEGGWLFCETATNLSID</sequence>
<proteinExistence type="predicted"/>
<dbReference type="EMBL" id="KV454544">
    <property type="protein sequence ID" value="ODV65449.1"/>
    <property type="molecule type" value="Genomic_DNA"/>
</dbReference>
<keyword evidence="3" id="KW-1185">Reference proteome</keyword>
<dbReference type="Proteomes" id="UP000095085">
    <property type="component" value="Unassembled WGS sequence"/>
</dbReference>
<protein>
    <submittedName>
        <fullName evidence="2">Uncharacterized protein</fullName>
    </submittedName>
</protein>
<feature type="transmembrane region" description="Helical" evidence="1">
    <location>
        <begin position="6"/>
        <end position="25"/>
    </location>
</feature>
<keyword evidence="1" id="KW-0472">Membrane</keyword>
<evidence type="ECO:0000313" key="2">
    <source>
        <dbReference type="EMBL" id="ODV65449.1"/>
    </source>
</evidence>
<evidence type="ECO:0000256" key="1">
    <source>
        <dbReference type="SAM" id="Phobius"/>
    </source>
</evidence>
<reference evidence="3" key="1">
    <citation type="submission" date="2016-05" db="EMBL/GenBank/DDBJ databases">
        <title>Comparative genomics of biotechnologically important yeasts.</title>
        <authorList>
            <consortium name="DOE Joint Genome Institute"/>
            <person name="Riley R."/>
            <person name="Haridas S."/>
            <person name="Wolfe K.H."/>
            <person name="Lopes M.R."/>
            <person name="Hittinger C.T."/>
            <person name="Goker M."/>
            <person name="Salamov A."/>
            <person name="Wisecaver J."/>
            <person name="Long T.M."/>
            <person name="Aerts A.L."/>
            <person name="Barry K."/>
            <person name="Choi C."/>
            <person name="Clum A."/>
            <person name="Coughlan A.Y."/>
            <person name="Deshpande S."/>
            <person name="Douglass A.P."/>
            <person name="Hanson S.J."/>
            <person name="Klenk H.-P."/>
            <person name="Labutti K."/>
            <person name="Lapidus A."/>
            <person name="Lindquist E."/>
            <person name="Lipzen A."/>
            <person name="Meier-Kolthoff J.P."/>
            <person name="Ohm R.A."/>
            <person name="Otillar R.P."/>
            <person name="Pangilinan J."/>
            <person name="Peng Y."/>
            <person name="Rokas A."/>
            <person name="Rosa C.A."/>
            <person name="Scheuner C."/>
            <person name="Sibirny A.A."/>
            <person name="Slot J.C."/>
            <person name="Stielow J.B."/>
            <person name="Sun H."/>
            <person name="Kurtzman C.P."/>
            <person name="Blackwell M."/>
            <person name="Grigoriev I.V."/>
            <person name="Jeffries T.W."/>
        </authorList>
    </citation>
    <scope>NUCLEOTIDE SEQUENCE [LARGE SCALE GENOMIC DNA]</scope>
    <source>
        <strain evidence="3">NRRL Y-1933</strain>
    </source>
</reference>
<accession>A0A1E4RDU7</accession>